<gene>
    <name evidence="1" type="ORF">LADA_0D01640G</name>
</gene>
<sequence>MVGQILNSQRLVQLAAFHPNLKNLWYLVAATTFSVCNEPQELKKLYHFAMLNDTTPGDSLKSAHKTIELFESGFDEVEELINNRYAQPTLSQRRMTQKFREALLKSSALAGIPKAINGLQALKLVTPNSLKPVTEDIDANSDRLLVGTMRPTGSSIEQGNKHGIAHWNMIYNKVSNKVVNNLNSSYPDLWQYILCNVYGPLLSFDEILDAQETSLVVIASLVPQDLNLQLWGHLKGALNVGCDQETVSAAENLSIVIAQWCEVKWKADVVKL</sequence>
<dbReference type="PANTHER" id="PTHR28180:SF2">
    <property type="entry name" value="PEROXISOMAL PROTEIN 2"/>
    <property type="match status" value="1"/>
</dbReference>
<dbReference type="PANTHER" id="PTHR28180">
    <property type="entry name" value="CONSERVED MITOCHONDRIAL PROTEIN-RELATED"/>
    <property type="match status" value="1"/>
</dbReference>
<dbReference type="InterPro" id="IPR052999">
    <property type="entry name" value="PTS1_Protein"/>
</dbReference>
<dbReference type="SUPFAM" id="SSF69118">
    <property type="entry name" value="AhpD-like"/>
    <property type="match status" value="1"/>
</dbReference>
<proteinExistence type="predicted"/>
<dbReference type="Gene3D" id="1.20.1290.10">
    <property type="entry name" value="AhpD-like"/>
    <property type="match status" value="1"/>
</dbReference>
<dbReference type="Proteomes" id="UP000190274">
    <property type="component" value="Chromosome D"/>
</dbReference>
<evidence type="ECO:0000313" key="2">
    <source>
        <dbReference type="Proteomes" id="UP000190274"/>
    </source>
</evidence>
<dbReference type="OrthoDB" id="5537330at2759"/>
<dbReference type="GO" id="GO:0005777">
    <property type="term" value="C:peroxisome"/>
    <property type="evidence" value="ECO:0007669"/>
    <property type="project" value="EnsemblFungi"/>
</dbReference>
<name>A0A1G4J4M8_9SACH</name>
<dbReference type="AlphaFoldDB" id="A0A1G4J4M8"/>
<evidence type="ECO:0000313" key="1">
    <source>
        <dbReference type="EMBL" id="SCU84430.1"/>
    </source>
</evidence>
<reference evidence="1 2" key="1">
    <citation type="submission" date="2016-03" db="EMBL/GenBank/DDBJ databases">
        <authorList>
            <person name="Devillers H."/>
        </authorList>
    </citation>
    <scope>NUCLEOTIDE SEQUENCE [LARGE SCALE GENOMIC DNA]</scope>
    <source>
        <strain evidence="1">CBS 10888</strain>
    </source>
</reference>
<keyword evidence="2" id="KW-1185">Reference proteome</keyword>
<protein>
    <submittedName>
        <fullName evidence="1">LADA_0D01640g1_1</fullName>
    </submittedName>
</protein>
<dbReference type="InterPro" id="IPR029032">
    <property type="entry name" value="AhpD-like"/>
</dbReference>
<dbReference type="EMBL" id="LT598454">
    <property type="protein sequence ID" value="SCU84430.1"/>
    <property type="molecule type" value="Genomic_DNA"/>
</dbReference>
<organism evidence="1 2">
    <name type="scientific">Lachancea dasiensis</name>
    <dbReference type="NCBI Taxonomy" id="1072105"/>
    <lineage>
        <taxon>Eukaryota</taxon>
        <taxon>Fungi</taxon>
        <taxon>Dikarya</taxon>
        <taxon>Ascomycota</taxon>
        <taxon>Saccharomycotina</taxon>
        <taxon>Saccharomycetes</taxon>
        <taxon>Saccharomycetales</taxon>
        <taxon>Saccharomycetaceae</taxon>
        <taxon>Lachancea</taxon>
    </lineage>
</organism>
<accession>A0A1G4J4M8</accession>